<keyword evidence="5" id="KW-0690">Ribosome biogenesis</keyword>
<organism evidence="9 10">
    <name type="scientific">Zootermopsis nevadensis</name>
    <name type="common">Dampwood termite</name>
    <dbReference type="NCBI Taxonomy" id="136037"/>
    <lineage>
        <taxon>Eukaryota</taxon>
        <taxon>Metazoa</taxon>
        <taxon>Ecdysozoa</taxon>
        <taxon>Arthropoda</taxon>
        <taxon>Hexapoda</taxon>
        <taxon>Insecta</taxon>
        <taxon>Pterygota</taxon>
        <taxon>Neoptera</taxon>
        <taxon>Polyneoptera</taxon>
        <taxon>Dictyoptera</taxon>
        <taxon>Blattodea</taxon>
        <taxon>Blattoidea</taxon>
        <taxon>Termitoidae</taxon>
        <taxon>Termopsidae</taxon>
        <taxon>Zootermopsis</taxon>
    </lineage>
</organism>
<evidence type="ECO:0000256" key="1">
    <source>
        <dbReference type="ARBA" id="ARBA00003439"/>
    </source>
</evidence>
<feature type="compositionally biased region" description="Basic and acidic residues" evidence="7">
    <location>
        <begin position="334"/>
        <end position="346"/>
    </location>
</feature>
<keyword evidence="10" id="KW-1185">Reference proteome</keyword>
<feature type="compositionally biased region" description="Basic residues" evidence="7">
    <location>
        <begin position="347"/>
        <end position="379"/>
    </location>
</feature>
<gene>
    <name evidence="9" type="ORF">L798_01176</name>
</gene>
<dbReference type="GO" id="GO:0006364">
    <property type="term" value="P:rRNA processing"/>
    <property type="evidence" value="ECO:0007669"/>
    <property type="project" value="InterPro"/>
</dbReference>
<dbReference type="PANTHER" id="PTHR13634:SF0">
    <property type="entry name" value="RIBOSOME BIOGENESIS PROTEIN BRX1 HOMOLOG"/>
    <property type="match status" value="1"/>
</dbReference>
<reference evidence="9 10" key="1">
    <citation type="journal article" date="2014" name="Nat. Commun.">
        <title>Molecular traces of alternative social organization in a termite genome.</title>
        <authorList>
            <person name="Terrapon N."/>
            <person name="Li C."/>
            <person name="Robertson H.M."/>
            <person name="Ji L."/>
            <person name="Meng X."/>
            <person name="Booth W."/>
            <person name="Chen Z."/>
            <person name="Childers C.P."/>
            <person name="Glastad K.M."/>
            <person name="Gokhale K."/>
            <person name="Gowin J."/>
            <person name="Gronenberg W."/>
            <person name="Hermansen R.A."/>
            <person name="Hu H."/>
            <person name="Hunt B.G."/>
            <person name="Huylmans A.K."/>
            <person name="Khalil S.M."/>
            <person name="Mitchell R.D."/>
            <person name="Munoz-Torres M.C."/>
            <person name="Mustard J.A."/>
            <person name="Pan H."/>
            <person name="Reese J.T."/>
            <person name="Scharf M.E."/>
            <person name="Sun F."/>
            <person name="Vogel H."/>
            <person name="Xiao J."/>
            <person name="Yang W."/>
            <person name="Yang Z."/>
            <person name="Yang Z."/>
            <person name="Zhou J."/>
            <person name="Zhu J."/>
            <person name="Brent C.S."/>
            <person name="Elsik C.G."/>
            <person name="Goodisman M.A."/>
            <person name="Liberles D.A."/>
            <person name="Roe R.M."/>
            <person name="Vargo E.L."/>
            <person name="Vilcinskas A."/>
            <person name="Wang J."/>
            <person name="Bornberg-Bauer E."/>
            <person name="Korb J."/>
            <person name="Zhang G."/>
            <person name="Liebig J."/>
        </authorList>
    </citation>
    <scope>NUCLEOTIDE SEQUENCE [LARGE SCALE GENOMIC DNA]</scope>
    <source>
        <tissue evidence="9">Whole organism</tissue>
    </source>
</reference>
<dbReference type="OMA" id="YMWLANA"/>
<dbReference type="GO" id="GO:0000027">
    <property type="term" value="P:ribosomal large subunit assembly"/>
    <property type="evidence" value="ECO:0007669"/>
    <property type="project" value="TreeGrafter"/>
</dbReference>
<dbReference type="OrthoDB" id="1638493at2759"/>
<sequence length="379" mass="44598">MGKLKGTKRKLKDITKAEEDSSDNEVPMRARFSDEPIPKKIKWINKQRVLVFASRGISHRDRHLMQDLRTLMPHSKPESKMERKDDLFVINEMCEMKNCNKCILFEGRLKRDLYMWITNIPDGPSAKFLVENVYTMAELKFTGNCLKGSRPVLSFDENFTTKPHYNLLKELFVQIFGTPYHHPKSQPFTDHVITFSVLDNRIWFRNFQILSEDGALAEIGPRFVLNPIKIFDGSFRGQTIWENPRYVSPAVYRRQVRKFAANRYENRLEKKVAYEESRPKESYNLNPVDEIFSGDTMEKASEIHTQVTERKIKEIETPVSKNSPVKLKKKHSRKLQERNKQNEKQKKTGKKQKQKKTLKQHKKIKKWKGTNKRGKVLLS</sequence>
<evidence type="ECO:0000313" key="10">
    <source>
        <dbReference type="Proteomes" id="UP000027135"/>
    </source>
</evidence>
<dbReference type="GO" id="GO:0019843">
    <property type="term" value="F:rRNA binding"/>
    <property type="evidence" value="ECO:0007669"/>
    <property type="project" value="InterPro"/>
</dbReference>
<dbReference type="SMART" id="SM00879">
    <property type="entry name" value="Brix"/>
    <property type="match status" value="1"/>
</dbReference>
<dbReference type="InterPro" id="IPR026532">
    <property type="entry name" value="BRX1"/>
</dbReference>
<evidence type="ECO:0000256" key="6">
    <source>
        <dbReference type="ARBA" id="ARBA00023242"/>
    </source>
</evidence>
<feature type="domain" description="Brix" evidence="8">
    <location>
        <begin position="47"/>
        <end position="236"/>
    </location>
</feature>
<dbReference type="eggNOG" id="KOG2971">
    <property type="taxonomic scope" value="Eukaryota"/>
</dbReference>
<proteinExistence type="inferred from homology"/>
<evidence type="ECO:0000259" key="8">
    <source>
        <dbReference type="PROSITE" id="PS50833"/>
    </source>
</evidence>
<dbReference type="GO" id="GO:0005730">
    <property type="term" value="C:nucleolus"/>
    <property type="evidence" value="ECO:0007669"/>
    <property type="project" value="UniProtKB-SubCell"/>
</dbReference>
<evidence type="ECO:0000256" key="3">
    <source>
        <dbReference type="ARBA" id="ARBA00006369"/>
    </source>
</evidence>
<evidence type="ECO:0000313" key="9">
    <source>
        <dbReference type="EMBL" id="KDR22306.1"/>
    </source>
</evidence>
<evidence type="ECO:0000256" key="4">
    <source>
        <dbReference type="ARBA" id="ARBA00020522"/>
    </source>
</evidence>
<dbReference type="InParanoid" id="A0A067REJ9"/>
<dbReference type="PANTHER" id="PTHR13634">
    <property type="entry name" value="RIBOSOME BIOGENESIS PROTEIN BRIX"/>
    <property type="match status" value="1"/>
</dbReference>
<dbReference type="STRING" id="136037.A0A067REJ9"/>
<dbReference type="EMBL" id="KK852511">
    <property type="protein sequence ID" value="KDR22306.1"/>
    <property type="molecule type" value="Genomic_DNA"/>
</dbReference>
<evidence type="ECO:0000256" key="2">
    <source>
        <dbReference type="ARBA" id="ARBA00004604"/>
    </source>
</evidence>
<dbReference type="Proteomes" id="UP000027135">
    <property type="component" value="Unassembled WGS sequence"/>
</dbReference>
<dbReference type="AlphaFoldDB" id="A0A067REJ9"/>
<name>A0A067REJ9_ZOONE</name>
<protein>
    <recommendedName>
        <fullName evidence="4">Ribosome biogenesis protein BRX1 homolog</fullName>
    </recommendedName>
</protein>
<feature type="region of interest" description="Disordered" evidence="7">
    <location>
        <begin position="1"/>
        <end position="27"/>
    </location>
</feature>
<dbReference type="InterPro" id="IPR007109">
    <property type="entry name" value="Brix"/>
</dbReference>
<dbReference type="SUPFAM" id="SSF52954">
    <property type="entry name" value="Class II aaRS ABD-related"/>
    <property type="match status" value="1"/>
</dbReference>
<dbReference type="Pfam" id="PF04427">
    <property type="entry name" value="Brix"/>
    <property type="match status" value="1"/>
</dbReference>
<keyword evidence="6" id="KW-0539">Nucleus</keyword>
<comment type="subcellular location">
    <subcellularLocation>
        <location evidence="2">Nucleus</location>
        <location evidence="2">Nucleolus</location>
    </subcellularLocation>
</comment>
<comment type="similarity">
    <text evidence="3">Belongs to the BRX1 family.</text>
</comment>
<accession>A0A067REJ9</accession>
<evidence type="ECO:0000256" key="5">
    <source>
        <dbReference type="ARBA" id="ARBA00022517"/>
    </source>
</evidence>
<feature type="compositionally biased region" description="Basic residues" evidence="7">
    <location>
        <begin position="1"/>
        <end position="11"/>
    </location>
</feature>
<comment type="function">
    <text evidence="1">Required for biogenesis of the 60S ribosomal subunit.</text>
</comment>
<feature type="region of interest" description="Disordered" evidence="7">
    <location>
        <begin position="317"/>
        <end position="379"/>
    </location>
</feature>
<dbReference type="PROSITE" id="PS50833">
    <property type="entry name" value="BRIX"/>
    <property type="match status" value="1"/>
</dbReference>
<dbReference type="FunCoup" id="A0A067REJ9">
    <property type="interactions" value="1525"/>
</dbReference>
<evidence type="ECO:0000256" key="7">
    <source>
        <dbReference type="SAM" id="MobiDB-lite"/>
    </source>
</evidence>